<accession>A0A9Q0EQG7</accession>
<dbReference type="SUPFAM" id="SSF56487">
    <property type="entry name" value="SRCR-like"/>
    <property type="match status" value="2"/>
</dbReference>
<dbReference type="GO" id="GO:0016020">
    <property type="term" value="C:membrane"/>
    <property type="evidence" value="ECO:0007669"/>
    <property type="project" value="UniProtKB-SubCell"/>
</dbReference>
<evidence type="ECO:0000313" key="14">
    <source>
        <dbReference type="EMBL" id="KAJ3609753.1"/>
    </source>
</evidence>
<protein>
    <recommendedName>
        <fullName evidence="13">SRCR domain-containing protein</fullName>
    </recommendedName>
</protein>
<dbReference type="PROSITE" id="PS00420">
    <property type="entry name" value="SRCR_1"/>
    <property type="match status" value="1"/>
</dbReference>
<keyword evidence="5 11" id="KW-1133">Transmembrane helix</keyword>
<keyword evidence="15" id="KW-1185">Reference proteome</keyword>
<dbReference type="Proteomes" id="UP001148018">
    <property type="component" value="Unassembled WGS sequence"/>
</dbReference>
<evidence type="ECO:0000256" key="6">
    <source>
        <dbReference type="ARBA" id="ARBA00023136"/>
    </source>
</evidence>
<keyword evidence="7 9" id="KW-1015">Disulfide bond</keyword>
<keyword evidence="3 12" id="KW-0732">Signal</keyword>
<evidence type="ECO:0000256" key="11">
    <source>
        <dbReference type="SAM" id="Phobius"/>
    </source>
</evidence>
<feature type="compositionally biased region" description="Low complexity" evidence="10">
    <location>
        <begin position="406"/>
        <end position="417"/>
    </location>
</feature>
<gene>
    <name evidence="14" type="ORF">NHX12_024264</name>
</gene>
<evidence type="ECO:0000256" key="7">
    <source>
        <dbReference type="ARBA" id="ARBA00023157"/>
    </source>
</evidence>
<dbReference type="FunFam" id="3.10.250.10:FF:000016">
    <property type="entry name" value="Scavenger receptor cysteine-rich protein type 12"/>
    <property type="match status" value="1"/>
</dbReference>
<comment type="subcellular location">
    <subcellularLocation>
        <location evidence="1">Membrane</location>
        <topology evidence="1">Single-pass membrane protein</topology>
    </subcellularLocation>
</comment>
<feature type="signal peptide" evidence="12">
    <location>
        <begin position="1"/>
        <end position="16"/>
    </location>
</feature>
<keyword evidence="8" id="KW-0325">Glycoprotein</keyword>
<dbReference type="PROSITE" id="PS50287">
    <property type="entry name" value="SRCR_2"/>
    <property type="match status" value="2"/>
</dbReference>
<evidence type="ECO:0000256" key="9">
    <source>
        <dbReference type="PROSITE-ProRule" id="PRU00196"/>
    </source>
</evidence>
<evidence type="ECO:0000313" key="15">
    <source>
        <dbReference type="Proteomes" id="UP001148018"/>
    </source>
</evidence>
<dbReference type="SMART" id="SM00202">
    <property type="entry name" value="SR"/>
    <property type="match status" value="2"/>
</dbReference>
<organism evidence="14 15">
    <name type="scientific">Muraenolepis orangiensis</name>
    <name type="common">Patagonian moray cod</name>
    <dbReference type="NCBI Taxonomy" id="630683"/>
    <lineage>
        <taxon>Eukaryota</taxon>
        <taxon>Metazoa</taxon>
        <taxon>Chordata</taxon>
        <taxon>Craniata</taxon>
        <taxon>Vertebrata</taxon>
        <taxon>Euteleostomi</taxon>
        <taxon>Actinopterygii</taxon>
        <taxon>Neopterygii</taxon>
        <taxon>Teleostei</taxon>
        <taxon>Neoteleostei</taxon>
        <taxon>Acanthomorphata</taxon>
        <taxon>Zeiogadaria</taxon>
        <taxon>Gadariae</taxon>
        <taxon>Gadiformes</taxon>
        <taxon>Muraenolepidoidei</taxon>
        <taxon>Muraenolepididae</taxon>
        <taxon>Muraenolepis</taxon>
    </lineage>
</organism>
<feature type="transmembrane region" description="Helical" evidence="11">
    <location>
        <begin position="345"/>
        <end position="365"/>
    </location>
</feature>
<dbReference type="InterPro" id="IPR001190">
    <property type="entry name" value="SRCR"/>
</dbReference>
<dbReference type="InterPro" id="IPR036772">
    <property type="entry name" value="SRCR-like_dom_sf"/>
</dbReference>
<keyword evidence="2 11" id="KW-0812">Transmembrane</keyword>
<feature type="domain" description="SRCR" evidence="13">
    <location>
        <begin position="214"/>
        <end position="316"/>
    </location>
</feature>
<dbReference type="Pfam" id="PF00530">
    <property type="entry name" value="SRCR"/>
    <property type="match status" value="2"/>
</dbReference>
<sequence>MKWTSCLLCVLASCLCQDSVRVVQQHATPCTWSLEVAGSRSPGALLGPGSREQLLGVCEALGCGGLYAVTETPATNGTDVCLTDCSYRGRRLVNCTLQAALGSHQVARLAGGPHGCGGRVELWSDGGWGTVCDDRWDLAAGHVVCGQLGCGYAVSVSGQGGPFPPAAGGPVYLDELMCTGTESSLWACPVAPDDGGGGRHDCGHKEDAAVMRAVRLTGGADPCSGRVEVHLNGTWGTVCDTCWDRQAASMVCSMLEGCGPEPERFSYFEPALGHGADGPLWFFVCVPEHAVLWDCREYVNVKHFCVGSKAAGLVCKATLPAGNATGSGRDPRVLRPISLELIGCVALSVVLLVMLTANSALSLVLKSSNDYRDSTCLVHMTPGPAGNPGHGGEDDEDDGDEGPLYSPVSPVSVSSSSEDYYDDIDNPRYDIDG</sequence>
<dbReference type="Gene3D" id="3.10.250.10">
    <property type="entry name" value="SRCR-like domain"/>
    <property type="match status" value="2"/>
</dbReference>
<comment type="caution">
    <text evidence="9">Lacks conserved residue(s) required for the propagation of feature annotation.</text>
</comment>
<dbReference type="OrthoDB" id="536948at2759"/>
<dbReference type="PRINTS" id="PR00258">
    <property type="entry name" value="SPERACTRCPTR"/>
</dbReference>
<comment type="caution">
    <text evidence="14">The sequence shown here is derived from an EMBL/GenBank/DDBJ whole genome shotgun (WGS) entry which is preliminary data.</text>
</comment>
<reference evidence="14" key="1">
    <citation type="submission" date="2022-07" db="EMBL/GenBank/DDBJ databases">
        <title>Chromosome-level genome of Muraenolepis orangiensis.</title>
        <authorList>
            <person name="Kim J."/>
        </authorList>
    </citation>
    <scope>NUCLEOTIDE SEQUENCE</scope>
    <source>
        <strain evidence="14">KU_S4_2022</strain>
        <tissue evidence="14">Muscle</tissue>
    </source>
</reference>
<evidence type="ECO:0000256" key="8">
    <source>
        <dbReference type="ARBA" id="ARBA00023180"/>
    </source>
</evidence>
<dbReference type="PANTHER" id="PTHR19331">
    <property type="entry name" value="SCAVENGER RECEPTOR DOMAIN-CONTAINING"/>
    <property type="match status" value="1"/>
</dbReference>
<dbReference type="EMBL" id="JANIIK010000039">
    <property type="protein sequence ID" value="KAJ3609753.1"/>
    <property type="molecule type" value="Genomic_DNA"/>
</dbReference>
<evidence type="ECO:0000256" key="2">
    <source>
        <dbReference type="ARBA" id="ARBA00022692"/>
    </source>
</evidence>
<keyword evidence="4" id="KW-0677">Repeat</keyword>
<dbReference type="FunFam" id="3.10.250.10:FF:000002">
    <property type="entry name" value="Scavenger receptor cysteine-rich type 1 protein M130"/>
    <property type="match status" value="1"/>
</dbReference>
<evidence type="ECO:0000256" key="1">
    <source>
        <dbReference type="ARBA" id="ARBA00004167"/>
    </source>
</evidence>
<dbReference type="PANTHER" id="PTHR19331:SF477">
    <property type="entry name" value="T-CELL DIFFERENTIATION ANTIGEN CD6"/>
    <property type="match status" value="1"/>
</dbReference>
<name>A0A9Q0EQG7_9TELE</name>
<evidence type="ECO:0000256" key="12">
    <source>
        <dbReference type="SAM" id="SignalP"/>
    </source>
</evidence>
<feature type="domain" description="SRCR" evidence="13">
    <location>
        <begin position="107"/>
        <end position="213"/>
    </location>
</feature>
<keyword evidence="6 11" id="KW-0472">Membrane</keyword>
<evidence type="ECO:0000256" key="10">
    <source>
        <dbReference type="SAM" id="MobiDB-lite"/>
    </source>
</evidence>
<feature type="chain" id="PRO_5040276730" description="SRCR domain-containing protein" evidence="12">
    <location>
        <begin position="17"/>
        <end position="433"/>
    </location>
</feature>
<evidence type="ECO:0000259" key="13">
    <source>
        <dbReference type="PROSITE" id="PS50287"/>
    </source>
</evidence>
<feature type="disulfide bond" evidence="9">
    <location>
        <begin position="285"/>
        <end position="295"/>
    </location>
</feature>
<evidence type="ECO:0000256" key="3">
    <source>
        <dbReference type="ARBA" id="ARBA00022729"/>
    </source>
</evidence>
<proteinExistence type="predicted"/>
<feature type="disulfide bond" evidence="9">
    <location>
        <begin position="178"/>
        <end position="188"/>
    </location>
</feature>
<dbReference type="AlphaFoldDB" id="A0A9Q0EQG7"/>
<evidence type="ECO:0000256" key="4">
    <source>
        <dbReference type="ARBA" id="ARBA00022737"/>
    </source>
</evidence>
<feature type="region of interest" description="Disordered" evidence="10">
    <location>
        <begin position="377"/>
        <end position="433"/>
    </location>
</feature>
<evidence type="ECO:0000256" key="5">
    <source>
        <dbReference type="ARBA" id="ARBA00022989"/>
    </source>
</evidence>